<dbReference type="SUPFAM" id="SSF52540">
    <property type="entry name" value="P-loop containing nucleoside triphosphate hydrolases"/>
    <property type="match status" value="1"/>
</dbReference>
<evidence type="ECO:0000313" key="16">
    <source>
        <dbReference type="Proteomes" id="UP000616724"/>
    </source>
</evidence>
<dbReference type="PROSITE" id="PS50929">
    <property type="entry name" value="ABC_TM1F"/>
    <property type="match status" value="1"/>
</dbReference>
<dbReference type="SUPFAM" id="SSF90123">
    <property type="entry name" value="ABC transporter transmembrane region"/>
    <property type="match status" value="1"/>
</dbReference>
<feature type="transmembrane region" description="Helical" evidence="12">
    <location>
        <begin position="164"/>
        <end position="190"/>
    </location>
</feature>
<dbReference type="Gene3D" id="1.20.1560.10">
    <property type="entry name" value="ABC transporter type 1, transmembrane domain"/>
    <property type="match status" value="1"/>
</dbReference>
<dbReference type="EMBL" id="BOOH01000012">
    <property type="protein sequence ID" value="GIH74879.1"/>
    <property type="molecule type" value="Genomic_DNA"/>
</dbReference>
<keyword evidence="4" id="KW-0997">Cell inner membrane</keyword>
<evidence type="ECO:0000256" key="11">
    <source>
        <dbReference type="SAM" id="MobiDB-lite"/>
    </source>
</evidence>
<evidence type="ECO:0000259" key="13">
    <source>
        <dbReference type="PROSITE" id="PS50893"/>
    </source>
</evidence>
<dbReference type="InterPro" id="IPR003593">
    <property type="entry name" value="AAA+_ATPase"/>
</dbReference>
<dbReference type="InterPro" id="IPR003439">
    <property type="entry name" value="ABC_transporter-like_ATP-bd"/>
</dbReference>
<dbReference type="GO" id="GO:0016887">
    <property type="term" value="F:ATP hydrolysis activity"/>
    <property type="evidence" value="ECO:0007669"/>
    <property type="project" value="InterPro"/>
</dbReference>
<dbReference type="GO" id="GO:0005886">
    <property type="term" value="C:plasma membrane"/>
    <property type="evidence" value="ECO:0007669"/>
    <property type="project" value="UniProtKB-SubCell"/>
</dbReference>
<evidence type="ECO:0000256" key="10">
    <source>
        <dbReference type="ARBA" id="ARBA00023455"/>
    </source>
</evidence>
<keyword evidence="9 12" id="KW-0472">Membrane</keyword>
<feature type="transmembrane region" description="Helical" evidence="12">
    <location>
        <begin position="56"/>
        <end position="77"/>
    </location>
</feature>
<dbReference type="GO" id="GO:0015421">
    <property type="term" value="F:ABC-type oligopeptide transporter activity"/>
    <property type="evidence" value="ECO:0007669"/>
    <property type="project" value="TreeGrafter"/>
</dbReference>
<evidence type="ECO:0000256" key="4">
    <source>
        <dbReference type="ARBA" id="ARBA00022519"/>
    </source>
</evidence>
<proteinExistence type="inferred from homology"/>
<dbReference type="GO" id="GO:0005524">
    <property type="term" value="F:ATP binding"/>
    <property type="evidence" value="ECO:0007669"/>
    <property type="project" value="UniProtKB-KW"/>
</dbReference>
<dbReference type="CDD" id="cd18551">
    <property type="entry name" value="ABC_6TM_LmrA_like"/>
    <property type="match status" value="1"/>
</dbReference>
<dbReference type="Pfam" id="PF00664">
    <property type="entry name" value="ABC_membrane"/>
    <property type="match status" value="1"/>
</dbReference>
<keyword evidence="16" id="KW-1185">Reference proteome</keyword>
<keyword evidence="3" id="KW-1003">Cell membrane</keyword>
<protein>
    <submittedName>
        <fullName evidence="15">Putative ABC transporter ATP-binding protein</fullName>
    </submittedName>
</protein>
<evidence type="ECO:0000259" key="14">
    <source>
        <dbReference type="PROSITE" id="PS50929"/>
    </source>
</evidence>
<evidence type="ECO:0000256" key="2">
    <source>
        <dbReference type="ARBA" id="ARBA00022448"/>
    </source>
</evidence>
<dbReference type="Gene3D" id="3.40.50.300">
    <property type="entry name" value="P-loop containing nucleotide triphosphate hydrolases"/>
    <property type="match status" value="1"/>
</dbReference>
<keyword evidence="5 12" id="KW-0812">Transmembrane</keyword>
<dbReference type="InterPro" id="IPR017871">
    <property type="entry name" value="ABC_transporter-like_CS"/>
</dbReference>
<evidence type="ECO:0000256" key="12">
    <source>
        <dbReference type="SAM" id="Phobius"/>
    </source>
</evidence>
<feature type="compositionally biased region" description="Low complexity" evidence="11">
    <location>
        <begin position="12"/>
        <end position="33"/>
    </location>
</feature>
<dbReference type="PANTHER" id="PTHR43394:SF1">
    <property type="entry name" value="ATP-BINDING CASSETTE SUB-FAMILY B MEMBER 10, MITOCHONDRIAL"/>
    <property type="match status" value="1"/>
</dbReference>
<feature type="domain" description="ABC transporter" evidence="13">
    <location>
        <begin position="373"/>
        <end position="608"/>
    </location>
</feature>
<dbReference type="Proteomes" id="UP000616724">
    <property type="component" value="Unassembled WGS sequence"/>
</dbReference>
<name>A0A8J3RHB1_9ACTN</name>
<feature type="transmembrane region" description="Helical" evidence="12">
    <location>
        <begin position="274"/>
        <end position="299"/>
    </location>
</feature>
<evidence type="ECO:0000256" key="5">
    <source>
        <dbReference type="ARBA" id="ARBA00022692"/>
    </source>
</evidence>
<dbReference type="FunFam" id="3.40.50.300:FF:000221">
    <property type="entry name" value="Multidrug ABC transporter ATP-binding protein"/>
    <property type="match status" value="1"/>
</dbReference>
<dbReference type="InterPro" id="IPR027417">
    <property type="entry name" value="P-loop_NTPase"/>
</dbReference>
<dbReference type="InterPro" id="IPR036640">
    <property type="entry name" value="ABC1_TM_sf"/>
</dbReference>
<feature type="transmembrane region" description="Helical" evidence="12">
    <location>
        <begin position="196"/>
        <end position="216"/>
    </location>
</feature>
<dbReference type="InterPro" id="IPR039421">
    <property type="entry name" value="Type_1_exporter"/>
</dbReference>
<evidence type="ECO:0000256" key="8">
    <source>
        <dbReference type="ARBA" id="ARBA00022989"/>
    </source>
</evidence>
<comment type="similarity">
    <text evidence="10">Belongs to the ABC transporter superfamily. Siderophore-Fe(3+) uptake transporter (SIUT) (TC 3.A.1.21) family.</text>
</comment>
<keyword evidence="7 15" id="KW-0067">ATP-binding</keyword>
<evidence type="ECO:0000256" key="6">
    <source>
        <dbReference type="ARBA" id="ARBA00022741"/>
    </source>
</evidence>
<feature type="region of interest" description="Disordered" evidence="11">
    <location>
        <begin position="1"/>
        <end position="33"/>
    </location>
</feature>
<reference evidence="15 16" key="1">
    <citation type="submission" date="2021-01" db="EMBL/GenBank/DDBJ databases">
        <title>Whole genome shotgun sequence of Planobispora longispora NBRC 13918.</title>
        <authorList>
            <person name="Komaki H."/>
            <person name="Tamura T."/>
        </authorList>
    </citation>
    <scope>NUCLEOTIDE SEQUENCE [LARGE SCALE GENOMIC DNA]</scope>
    <source>
        <strain evidence="15 16">NBRC 13918</strain>
    </source>
</reference>
<dbReference type="Pfam" id="PF00005">
    <property type="entry name" value="ABC_tran"/>
    <property type="match status" value="1"/>
</dbReference>
<comment type="caution">
    <text evidence="15">The sequence shown here is derived from an EMBL/GenBank/DDBJ whole genome shotgun (WGS) entry which is preliminary data.</text>
</comment>
<dbReference type="AlphaFoldDB" id="A0A8J3RHB1"/>
<evidence type="ECO:0000256" key="3">
    <source>
        <dbReference type="ARBA" id="ARBA00022475"/>
    </source>
</evidence>
<dbReference type="RefSeq" id="WP_239315941.1">
    <property type="nucleotide sequence ID" value="NZ_BOOH01000012.1"/>
</dbReference>
<accession>A0A8J3RHB1</accession>
<sequence length="614" mass="64302">MTATASGHVSEPEPGGTSGAGTTPATGPGAGAVETAGSGAAGASSWRLLLGYVRPYWRVLLLGGVLSLVSSLAGLAMPLLAKSVVDAFGRDQSLAGPVIALTAAVVVGAGIGALGRYVLERMGEGIVFSARQSLVGRMMRLRVSEVDRLKPGDLLSRVTSDTTLLRAVFTDGIVESVSAVFMLVGAVVMMAVMDGVLILVTLAVLVLVGGLVGVVMPRIQRASIKAQEAVGEMGAVLDRVLQAFRTVKASGAEDREIATVGAAAREARDRGIAVAWLSSIVGISAWVSAQLAFVAVLGVGGARVASGAMEVSALIAFLLYLFFLVAPVGQLVQGFTQVQSGLAAVKRIREIEEMPAEQTAGTVPPPGTAPAGVMFDSVVFRYGDDRPVVHQDVSFTVPAGGMTALVGPSGAGKSTVFALLERFYEQQSGTVAVDGRDIRQWPLAELRAALGYVEQDAPVLDGSLRENLLFAAPGVTEDELRRVLALTRLEDLVARLPEGLETKVGHRGVLLSGGERQRVAIARALLRRPRLLLLDEATSQLDAVNELRLREVIAEVARETTVLVIAHRLSTVTGADRIVVMEAGRVRAVGTHDELLAEDDLYRELAATQFLTSA</sequence>
<evidence type="ECO:0000313" key="15">
    <source>
        <dbReference type="EMBL" id="GIH74879.1"/>
    </source>
</evidence>
<dbReference type="SMART" id="SM00382">
    <property type="entry name" value="AAA"/>
    <property type="match status" value="1"/>
</dbReference>
<feature type="transmembrane region" description="Helical" evidence="12">
    <location>
        <begin position="97"/>
        <end position="119"/>
    </location>
</feature>
<organism evidence="15 16">
    <name type="scientific">Planobispora longispora</name>
    <dbReference type="NCBI Taxonomy" id="28887"/>
    <lineage>
        <taxon>Bacteria</taxon>
        <taxon>Bacillati</taxon>
        <taxon>Actinomycetota</taxon>
        <taxon>Actinomycetes</taxon>
        <taxon>Streptosporangiales</taxon>
        <taxon>Streptosporangiaceae</taxon>
        <taxon>Planobispora</taxon>
    </lineage>
</organism>
<evidence type="ECO:0000256" key="9">
    <source>
        <dbReference type="ARBA" id="ARBA00023136"/>
    </source>
</evidence>
<gene>
    <name evidence="15" type="ORF">Plo01_13080</name>
</gene>
<dbReference type="InterPro" id="IPR011527">
    <property type="entry name" value="ABC1_TM_dom"/>
</dbReference>
<dbReference type="PANTHER" id="PTHR43394">
    <property type="entry name" value="ATP-DEPENDENT PERMEASE MDL1, MITOCHONDRIAL"/>
    <property type="match status" value="1"/>
</dbReference>
<comment type="subcellular location">
    <subcellularLocation>
        <location evidence="1">Cell inner membrane</location>
        <topology evidence="1">Multi-pass membrane protein</topology>
    </subcellularLocation>
</comment>
<dbReference type="PROSITE" id="PS50893">
    <property type="entry name" value="ABC_TRANSPORTER_2"/>
    <property type="match status" value="1"/>
</dbReference>
<feature type="transmembrane region" description="Helical" evidence="12">
    <location>
        <begin position="311"/>
        <end position="332"/>
    </location>
</feature>
<keyword evidence="6" id="KW-0547">Nucleotide-binding</keyword>
<keyword evidence="2" id="KW-0813">Transport</keyword>
<feature type="domain" description="ABC transmembrane type-1" evidence="14">
    <location>
        <begin position="61"/>
        <end position="340"/>
    </location>
</feature>
<evidence type="ECO:0000256" key="1">
    <source>
        <dbReference type="ARBA" id="ARBA00004429"/>
    </source>
</evidence>
<evidence type="ECO:0000256" key="7">
    <source>
        <dbReference type="ARBA" id="ARBA00022840"/>
    </source>
</evidence>
<keyword evidence="8 12" id="KW-1133">Transmembrane helix</keyword>
<dbReference type="PROSITE" id="PS00211">
    <property type="entry name" value="ABC_TRANSPORTER_1"/>
    <property type="match status" value="1"/>
</dbReference>